<accession>A0A2A6B3U7</accession>
<dbReference type="EnsemblMetazoa" id="PPA39516.1">
    <property type="protein sequence ID" value="PPA39516.1"/>
    <property type="gene ID" value="WBGene00277885"/>
</dbReference>
<keyword evidence="2" id="KW-1185">Reference proteome</keyword>
<proteinExistence type="predicted"/>
<name>A0A2A6B3U7_PRIPA</name>
<dbReference type="Proteomes" id="UP000005239">
    <property type="component" value="Unassembled WGS sequence"/>
</dbReference>
<gene>
    <name evidence="1" type="primary">WBGene00277885</name>
</gene>
<protein>
    <submittedName>
        <fullName evidence="1">Uncharacterized protein</fullName>
    </submittedName>
</protein>
<evidence type="ECO:0000313" key="1">
    <source>
        <dbReference type="EnsemblMetazoa" id="PPA39516.1"/>
    </source>
</evidence>
<reference evidence="2" key="1">
    <citation type="journal article" date="2008" name="Nat. Genet.">
        <title>The Pristionchus pacificus genome provides a unique perspective on nematode lifestyle and parasitism.</title>
        <authorList>
            <person name="Dieterich C."/>
            <person name="Clifton S.W."/>
            <person name="Schuster L.N."/>
            <person name="Chinwalla A."/>
            <person name="Delehaunty K."/>
            <person name="Dinkelacker I."/>
            <person name="Fulton L."/>
            <person name="Fulton R."/>
            <person name="Godfrey J."/>
            <person name="Minx P."/>
            <person name="Mitreva M."/>
            <person name="Roeseler W."/>
            <person name="Tian H."/>
            <person name="Witte H."/>
            <person name="Yang S.P."/>
            <person name="Wilson R.K."/>
            <person name="Sommer R.J."/>
        </authorList>
    </citation>
    <scope>NUCLEOTIDE SEQUENCE [LARGE SCALE GENOMIC DNA]</scope>
    <source>
        <strain evidence="2">PS312</strain>
    </source>
</reference>
<reference evidence="1" key="2">
    <citation type="submission" date="2022-06" db="UniProtKB">
        <authorList>
            <consortium name="EnsemblMetazoa"/>
        </authorList>
    </citation>
    <scope>IDENTIFICATION</scope>
    <source>
        <strain evidence="1">PS312</strain>
    </source>
</reference>
<accession>A0A8R1UUV0</accession>
<organism evidence="1 2">
    <name type="scientific">Pristionchus pacificus</name>
    <name type="common">Parasitic nematode worm</name>
    <dbReference type="NCBI Taxonomy" id="54126"/>
    <lineage>
        <taxon>Eukaryota</taxon>
        <taxon>Metazoa</taxon>
        <taxon>Ecdysozoa</taxon>
        <taxon>Nematoda</taxon>
        <taxon>Chromadorea</taxon>
        <taxon>Rhabditida</taxon>
        <taxon>Rhabditina</taxon>
        <taxon>Diplogasteromorpha</taxon>
        <taxon>Diplogasteroidea</taxon>
        <taxon>Neodiplogasteridae</taxon>
        <taxon>Pristionchus</taxon>
    </lineage>
</organism>
<dbReference type="AlphaFoldDB" id="A0A2A6B3U7"/>
<sequence length="261" mass="28968">MPTRSVVDVDDVAPDSSVVHFDPNDPKYLACCCCHAQSVARFLSVLFIIGLLAVLPYVLNNVYVPFSPLPIVLIVIVGVSAFRRNRFCLGLVVGVLAFLLTALMVMLFILTATVLWTYNGLTREMITEEKKEEILLFFGLIVLTAAAVLIVFWIFIVFCSFLHFLRDKQRVAKLPCIVERPTTSCTRQAAVNEEEFHASGHLENSRDQRASSHNQHDQYSAALPDSAYASSSDYSDPARGPSAPPVPFYPVLNHVNGAYGW</sequence>
<evidence type="ECO:0000313" key="2">
    <source>
        <dbReference type="Proteomes" id="UP000005239"/>
    </source>
</evidence>